<name>A0A9K3H9W9_HELAN</name>
<accession>A0A9K3H9W9</accession>
<keyword evidence="2" id="KW-1185">Reference proteome</keyword>
<reference evidence="1" key="1">
    <citation type="journal article" date="2017" name="Nature">
        <title>The sunflower genome provides insights into oil metabolism, flowering and Asterid evolution.</title>
        <authorList>
            <person name="Badouin H."/>
            <person name="Gouzy J."/>
            <person name="Grassa C.J."/>
            <person name="Murat F."/>
            <person name="Staton S.E."/>
            <person name="Cottret L."/>
            <person name="Lelandais-Briere C."/>
            <person name="Owens G.L."/>
            <person name="Carrere S."/>
            <person name="Mayjonade B."/>
            <person name="Legrand L."/>
            <person name="Gill N."/>
            <person name="Kane N.C."/>
            <person name="Bowers J.E."/>
            <person name="Hubner S."/>
            <person name="Bellec A."/>
            <person name="Berard A."/>
            <person name="Berges H."/>
            <person name="Blanchet N."/>
            <person name="Boniface M.C."/>
            <person name="Brunel D."/>
            <person name="Catrice O."/>
            <person name="Chaidir N."/>
            <person name="Claudel C."/>
            <person name="Donnadieu C."/>
            <person name="Faraut T."/>
            <person name="Fievet G."/>
            <person name="Helmstetter N."/>
            <person name="King M."/>
            <person name="Knapp S.J."/>
            <person name="Lai Z."/>
            <person name="Le Paslier M.C."/>
            <person name="Lippi Y."/>
            <person name="Lorenzon L."/>
            <person name="Mandel J.R."/>
            <person name="Marage G."/>
            <person name="Marchand G."/>
            <person name="Marquand E."/>
            <person name="Bret-Mestries E."/>
            <person name="Morien E."/>
            <person name="Nambeesan S."/>
            <person name="Nguyen T."/>
            <person name="Pegot-Espagnet P."/>
            <person name="Pouilly N."/>
            <person name="Raftis F."/>
            <person name="Sallet E."/>
            <person name="Schiex T."/>
            <person name="Thomas J."/>
            <person name="Vandecasteele C."/>
            <person name="Vares D."/>
            <person name="Vear F."/>
            <person name="Vautrin S."/>
            <person name="Crespi M."/>
            <person name="Mangin B."/>
            <person name="Burke J.M."/>
            <person name="Salse J."/>
            <person name="Munos S."/>
            <person name="Vincourt P."/>
            <person name="Rieseberg L.H."/>
            <person name="Langlade N.B."/>
        </authorList>
    </citation>
    <scope>NUCLEOTIDE SEQUENCE</scope>
    <source>
        <tissue evidence="1">Leaves</tissue>
    </source>
</reference>
<reference evidence="1" key="2">
    <citation type="submission" date="2020-06" db="EMBL/GenBank/DDBJ databases">
        <title>Helianthus annuus Genome sequencing and assembly Release 2.</title>
        <authorList>
            <person name="Gouzy J."/>
            <person name="Langlade N."/>
            <person name="Munos S."/>
        </authorList>
    </citation>
    <scope>NUCLEOTIDE SEQUENCE</scope>
    <source>
        <tissue evidence="1">Leaves</tissue>
    </source>
</reference>
<sequence length="169" mass="19329">MGRGQMVMSFETMNCIARFDSLGIDAHDYPSINRFFDNKMNTDDPEGMTRSVLPFSDGGVPLKSHLSVEGKILQDISLENIMVRFGDRGKVKGPNCRVLHALMFGSPMLLWRHIVMMNTWDTQEVCTRKMIPYVRLISAMILQQNSLPPESLWVSKPVEEFCFASMKRH</sequence>
<dbReference type="EMBL" id="MNCJ02000328">
    <property type="protein sequence ID" value="KAF5772360.1"/>
    <property type="molecule type" value="Genomic_DNA"/>
</dbReference>
<organism evidence="1 2">
    <name type="scientific">Helianthus annuus</name>
    <name type="common">Common sunflower</name>
    <dbReference type="NCBI Taxonomy" id="4232"/>
    <lineage>
        <taxon>Eukaryota</taxon>
        <taxon>Viridiplantae</taxon>
        <taxon>Streptophyta</taxon>
        <taxon>Embryophyta</taxon>
        <taxon>Tracheophyta</taxon>
        <taxon>Spermatophyta</taxon>
        <taxon>Magnoliopsida</taxon>
        <taxon>eudicotyledons</taxon>
        <taxon>Gunneridae</taxon>
        <taxon>Pentapetalae</taxon>
        <taxon>asterids</taxon>
        <taxon>campanulids</taxon>
        <taxon>Asterales</taxon>
        <taxon>Asteraceae</taxon>
        <taxon>Asteroideae</taxon>
        <taxon>Heliantheae alliance</taxon>
        <taxon>Heliantheae</taxon>
        <taxon>Helianthus</taxon>
    </lineage>
</organism>
<comment type="caution">
    <text evidence="1">The sequence shown here is derived from an EMBL/GenBank/DDBJ whole genome shotgun (WGS) entry which is preliminary data.</text>
</comment>
<proteinExistence type="predicted"/>
<evidence type="ECO:0000313" key="1">
    <source>
        <dbReference type="EMBL" id="KAF5772360.1"/>
    </source>
</evidence>
<dbReference type="AlphaFoldDB" id="A0A9K3H9W9"/>
<gene>
    <name evidence="1" type="ORF">HanXRQr2_Chr13g0575971</name>
</gene>
<dbReference type="Gramene" id="mRNA:HanXRQr2_Chr13g0575971">
    <property type="protein sequence ID" value="CDS:HanXRQr2_Chr13g0575971.1"/>
    <property type="gene ID" value="HanXRQr2_Chr13g0575971"/>
</dbReference>
<dbReference type="Proteomes" id="UP000215914">
    <property type="component" value="Unassembled WGS sequence"/>
</dbReference>
<evidence type="ECO:0000313" key="2">
    <source>
        <dbReference type="Proteomes" id="UP000215914"/>
    </source>
</evidence>
<protein>
    <submittedName>
        <fullName evidence="1">Uncharacterized protein</fullName>
    </submittedName>
</protein>